<comment type="similarity">
    <text evidence="1 6">Belongs to the peptidase A1 family.</text>
</comment>
<dbReference type="InterPro" id="IPR001969">
    <property type="entry name" value="Aspartic_peptidase_AS"/>
</dbReference>
<name>A0A194VD37_CYTMA</name>
<feature type="active site" evidence="5">
    <location>
        <position position="121"/>
    </location>
</feature>
<feature type="chain" id="PRO_5008266400" evidence="7">
    <location>
        <begin position="19"/>
        <end position="416"/>
    </location>
</feature>
<sequence length="416" mass="43945">MVATNALLAAALTGAAVASAIPAANKLENIQQGRATVKQVKRANYQFNGALSVYKTYLKYKTPIPEWLASAVANSTGLNYERLLRRDEGSATSTPIDSYDDAYVTPVSIGTPAQVLNLDFDTGSSDLWVFSSLTASADVDGQSVYTPSDSSTSKKLSGYTWDISYGDGSSSSGVVYTDKVAIGGVTVTSQAVEAAKTVSSSFTEESAIDGLVGLGFNSLNTVSPVSQDTFWYNALDSLDEPVFCANLKHDEAGSYDFGFINSSAYTGDLTYVDVDTDPGYWTFTSSGYQVGDNDFVDDSITGIADTGTTLLYLPSAVNKAYYAKVSGSKYSSSEGGWIFDCDADLPDFTFGVGDSTITIPAEYLTYETISGNTCFGGLQPSTDIGINIFGDVALKAAYVVFNGDTPSLGWAQKASS</sequence>
<evidence type="ECO:0000256" key="6">
    <source>
        <dbReference type="RuleBase" id="RU000454"/>
    </source>
</evidence>
<evidence type="ECO:0000256" key="7">
    <source>
        <dbReference type="SAM" id="SignalP"/>
    </source>
</evidence>
<dbReference type="PANTHER" id="PTHR47966:SF2">
    <property type="entry name" value="ASPERGILLOPEPSIN-1-RELATED"/>
    <property type="match status" value="1"/>
</dbReference>
<accession>A0A194VD37</accession>
<keyword evidence="3 6" id="KW-0064">Aspartyl protease</keyword>
<dbReference type="InterPro" id="IPR001461">
    <property type="entry name" value="Aspartic_peptidase_A1"/>
</dbReference>
<dbReference type="Gene3D" id="2.40.70.10">
    <property type="entry name" value="Acid Proteases"/>
    <property type="match status" value="2"/>
</dbReference>
<organism evidence="9 10">
    <name type="scientific">Cytospora mali</name>
    <name type="common">Apple Valsa canker fungus</name>
    <name type="synonym">Valsa mali</name>
    <dbReference type="NCBI Taxonomy" id="578113"/>
    <lineage>
        <taxon>Eukaryota</taxon>
        <taxon>Fungi</taxon>
        <taxon>Dikarya</taxon>
        <taxon>Ascomycota</taxon>
        <taxon>Pezizomycotina</taxon>
        <taxon>Sordariomycetes</taxon>
        <taxon>Sordariomycetidae</taxon>
        <taxon>Diaporthales</taxon>
        <taxon>Cytosporaceae</taxon>
        <taxon>Cytospora</taxon>
    </lineage>
</organism>
<evidence type="ECO:0000256" key="1">
    <source>
        <dbReference type="ARBA" id="ARBA00007447"/>
    </source>
</evidence>
<evidence type="ECO:0000313" key="10">
    <source>
        <dbReference type="Proteomes" id="UP000078576"/>
    </source>
</evidence>
<evidence type="ECO:0000259" key="8">
    <source>
        <dbReference type="PROSITE" id="PS51767"/>
    </source>
</evidence>
<dbReference type="SUPFAM" id="SSF50630">
    <property type="entry name" value="Acid proteases"/>
    <property type="match status" value="1"/>
</dbReference>
<evidence type="ECO:0000313" key="9">
    <source>
        <dbReference type="EMBL" id="KUI61789.1"/>
    </source>
</evidence>
<dbReference type="GO" id="GO:0006508">
    <property type="term" value="P:proteolysis"/>
    <property type="evidence" value="ECO:0007669"/>
    <property type="project" value="UniProtKB-KW"/>
</dbReference>
<dbReference type="PANTHER" id="PTHR47966">
    <property type="entry name" value="BETA-SITE APP-CLEAVING ENZYME, ISOFORM A-RELATED"/>
    <property type="match status" value="1"/>
</dbReference>
<dbReference type="InterPro" id="IPR034163">
    <property type="entry name" value="Aspergillopepsin-like_cat_dom"/>
</dbReference>
<gene>
    <name evidence="9" type="ORF">VP1G_08956</name>
</gene>
<evidence type="ECO:0000256" key="2">
    <source>
        <dbReference type="ARBA" id="ARBA00022670"/>
    </source>
</evidence>
<dbReference type="InterPro" id="IPR033121">
    <property type="entry name" value="PEPTIDASE_A1"/>
</dbReference>
<dbReference type="STRING" id="694573.A0A194VD37"/>
<keyword evidence="10" id="KW-1185">Reference proteome</keyword>
<dbReference type="AlphaFoldDB" id="A0A194VD37"/>
<dbReference type="GO" id="GO:0004190">
    <property type="term" value="F:aspartic-type endopeptidase activity"/>
    <property type="evidence" value="ECO:0007669"/>
    <property type="project" value="UniProtKB-KW"/>
</dbReference>
<evidence type="ECO:0000256" key="4">
    <source>
        <dbReference type="ARBA" id="ARBA00022801"/>
    </source>
</evidence>
<dbReference type="OrthoDB" id="2747330at2759"/>
<feature type="domain" description="Peptidase A1" evidence="8">
    <location>
        <begin position="103"/>
        <end position="411"/>
    </location>
</feature>
<dbReference type="EMBL" id="KN714787">
    <property type="protein sequence ID" value="KUI61789.1"/>
    <property type="molecule type" value="Genomic_DNA"/>
</dbReference>
<feature type="signal peptide" evidence="7">
    <location>
        <begin position="1"/>
        <end position="18"/>
    </location>
</feature>
<evidence type="ECO:0000256" key="5">
    <source>
        <dbReference type="PIRSR" id="PIRSR601461-1"/>
    </source>
</evidence>
<dbReference type="InterPro" id="IPR021109">
    <property type="entry name" value="Peptidase_aspartic_dom_sf"/>
</dbReference>
<dbReference type="CDD" id="cd06097">
    <property type="entry name" value="Aspergillopepsin_like"/>
    <property type="match status" value="1"/>
</dbReference>
<protein>
    <submittedName>
        <fullName evidence="9">Endothiapepsin</fullName>
    </submittedName>
</protein>
<dbReference type="PROSITE" id="PS51767">
    <property type="entry name" value="PEPTIDASE_A1"/>
    <property type="match status" value="1"/>
</dbReference>
<keyword evidence="4 6" id="KW-0378">Hydrolase</keyword>
<keyword evidence="7" id="KW-0732">Signal</keyword>
<dbReference type="FunFam" id="2.40.70.10:FF:000024">
    <property type="entry name" value="Endothiapepsin"/>
    <property type="match status" value="1"/>
</dbReference>
<keyword evidence="2 6" id="KW-0645">Protease</keyword>
<dbReference type="Pfam" id="PF00026">
    <property type="entry name" value="Asp"/>
    <property type="match status" value="1"/>
</dbReference>
<dbReference type="Proteomes" id="UP000078576">
    <property type="component" value="Unassembled WGS sequence"/>
</dbReference>
<feature type="active site" evidence="5">
    <location>
        <position position="305"/>
    </location>
</feature>
<dbReference type="FunFam" id="2.40.70.10:FF:000026">
    <property type="entry name" value="Endothiapepsin"/>
    <property type="match status" value="1"/>
</dbReference>
<dbReference type="PROSITE" id="PS00141">
    <property type="entry name" value="ASP_PROTEASE"/>
    <property type="match status" value="1"/>
</dbReference>
<dbReference type="PRINTS" id="PR00792">
    <property type="entry name" value="PEPSIN"/>
</dbReference>
<proteinExistence type="inferred from homology"/>
<reference evidence="10" key="1">
    <citation type="submission" date="2014-12" db="EMBL/GenBank/DDBJ databases">
        <title>Genome Sequence of Valsa Canker Pathogens Uncovers a Specific Adaption of Colonization on Woody Bark.</title>
        <authorList>
            <person name="Yin Z."/>
            <person name="Liu H."/>
            <person name="Gao X."/>
            <person name="Li Z."/>
            <person name="Song N."/>
            <person name="Ke X."/>
            <person name="Dai Q."/>
            <person name="Wu Y."/>
            <person name="Sun Y."/>
            <person name="Xu J.-R."/>
            <person name="Kang Z.K."/>
            <person name="Wang L."/>
            <person name="Huang L."/>
        </authorList>
    </citation>
    <scope>NUCLEOTIDE SEQUENCE [LARGE SCALE GENOMIC DNA]</scope>
    <source>
        <strain evidence="10">SXYL134</strain>
    </source>
</reference>
<evidence type="ECO:0000256" key="3">
    <source>
        <dbReference type="ARBA" id="ARBA00022750"/>
    </source>
</evidence>